<dbReference type="AlphaFoldDB" id="A0AAW1KLB2"/>
<feature type="region of interest" description="Disordered" evidence="1">
    <location>
        <begin position="56"/>
        <end position="84"/>
    </location>
</feature>
<accession>A0AAW1KLB2</accession>
<dbReference type="EMBL" id="JASPKY010000220">
    <property type="protein sequence ID" value="KAK9719400.1"/>
    <property type="molecule type" value="Genomic_DNA"/>
</dbReference>
<sequence length="180" mass="20076">MMYEASKRPRATRFLICRTLITGSKQTGARRMMYEASKRPRATRFLICRTLITGSKQTGARVPPANASSERRRHPSTVCSSNNDGDVAPRLTRLRNVVVILPLFALPTTTAMSHPSVRSFVSPTMRRCLKIKRAVSVTRSERPLSKPYRRAALIGCRELPARGRADRGGNARSISMYSAN</sequence>
<name>A0AAW1KLB2_POPJA</name>
<gene>
    <name evidence="2" type="ORF">QE152_g22694</name>
</gene>
<evidence type="ECO:0000313" key="3">
    <source>
        <dbReference type="Proteomes" id="UP001458880"/>
    </source>
</evidence>
<proteinExistence type="predicted"/>
<dbReference type="Proteomes" id="UP001458880">
    <property type="component" value="Unassembled WGS sequence"/>
</dbReference>
<comment type="caution">
    <text evidence="2">The sequence shown here is derived from an EMBL/GenBank/DDBJ whole genome shotgun (WGS) entry which is preliminary data.</text>
</comment>
<protein>
    <submittedName>
        <fullName evidence="2">Uncharacterized protein</fullName>
    </submittedName>
</protein>
<evidence type="ECO:0000256" key="1">
    <source>
        <dbReference type="SAM" id="MobiDB-lite"/>
    </source>
</evidence>
<keyword evidence="3" id="KW-1185">Reference proteome</keyword>
<reference evidence="2 3" key="1">
    <citation type="journal article" date="2024" name="BMC Genomics">
        <title>De novo assembly and annotation of Popillia japonica's genome with initial clues to its potential as an invasive pest.</title>
        <authorList>
            <person name="Cucini C."/>
            <person name="Boschi S."/>
            <person name="Funari R."/>
            <person name="Cardaioli E."/>
            <person name="Iannotti N."/>
            <person name="Marturano G."/>
            <person name="Paoli F."/>
            <person name="Bruttini M."/>
            <person name="Carapelli A."/>
            <person name="Frati F."/>
            <person name="Nardi F."/>
        </authorList>
    </citation>
    <scope>NUCLEOTIDE SEQUENCE [LARGE SCALE GENOMIC DNA]</scope>
    <source>
        <strain evidence="2">DMR45628</strain>
    </source>
</reference>
<evidence type="ECO:0000313" key="2">
    <source>
        <dbReference type="EMBL" id="KAK9719400.1"/>
    </source>
</evidence>
<organism evidence="2 3">
    <name type="scientific">Popillia japonica</name>
    <name type="common">Japanese beetle</name>
    <dbReference type="NCBI Taxonomy" id="7064"/>
    <lineage>
        <taxon>Eukaryota</taxon>
        <taxon>Metazoa</taxon>
        <taxon>Ecdysozoa</taxon>
        <taxon>Arthropoda</taxon>
        <taxon>Hexapoda</taxon>
        <taxon>Insecta</taxon>
        <taxon>Pterygota</taxon>
        <taxon>Neoptera</taxon>
        <taxon>Endopterygota</taxon>
        <taxon>Coleoptera</taxon>
        <taxon>Polyphaga</taxon>
        <taxon>Scarabaeiformia</taxon>
        <taxon>Scarabaeidae</taxon>
        <taxon>Rutelinae</taxon>
        <taxon>Popillia</taxon>
    </lineage>
</organism>